<dbReference type="InterPro" id="IPR050621">
    <property type="entry name" value="Tudor_domain_containing"/>
</dbReference>
<dbReference type="AlphaFoldDB" id="A0A0K2UDK7"/>
<dbReference type="InterPro" id="IPR035437">
    <property type="entry name" value="SNase_OB-fold_sf"/>
</dbReference>
<dbReference type="PROSITE" id="PS50084">
    <property type="entry name" value="KH_TYPE_1"/>
    <property type="match status" value="2"/>
</dbReference>
<evidence type="ECO:0000313" key="3">
    <source>
        <dbReference type="EMBL" id="CDW36027.1"/>
    </source>
</evidence>
<evidence type="ECO:0000259" key="2">
    <source>
        <dbReference type="PROSITE" id="PS50304"/>
    </source>
</evidence>
<dbReference type="Gene3D" id="3.30.1370.10">
    <property type="entry name" value="K Homology domain, type 1"/>
    <property type="match status" value="2"/>
</dbReference>
<dbReference type="Pfam" id="PF00567">
    <property type="entry name" value="TUDOR"/>
    <property type="match status" value="1"/>
</dbReference>
<dbReference type="GO" id="GO:0007283">
    <property type="term" value="P:spermatogenesis"/>
    <property type="evidence" value="ECO:0007669"/>
    <property type="project" value="TreeGrafter"/>
</dbReference>
<dbReference type="Pfam" id="PF00013">
    <property type="entry name" value="KH_1"/>
    <property type="match status" value="2"/>
</dbReference>
<dbReference type="Gene3D" id="2.30.30.140">
    <property type="match status" value="1"/>
</dbReference>
<dbReference type="EMBL" id="HACA01018666">
    <property type="protein sequence ID" value="CDW36027.1"/>
    <property type="molecule type" value="Transcribed_RNA"/>
</dbReference>
<dbReference type="GO" id="GO:0005739">
    <property type="term" value="C:mitochondrion"/>
    <property type="evidence" value="ECO:0007669"/>
    <property type="project" value="UniProtKB-ARBA"/>
</dbReference>
<protein>
    <recommendedName>
        <fullName evidence="2">Tudor domain-containing protein</fullName>
    </recommendedName>
</protein>
<dbReference type="PROSITE" id="PS50304">
    <property type="entry name" value="TUDOR"/>
    <property type="match status" value="1"/>
</dbReference>
<reference evidence="3" key="1">
    <citation type="submission" date="2014-05" db="EMBL/GenBank/DDBJ databases">
        <authorList>
            <person name="Chronopoulou M."/>
        </authorList>
    </citation>
    <scope>NUCLEOTIDE SEQUENCE</scope>
    <source>
        <tissue evidence="3">Whole organism</tissue>
    </source>
</reference>
<organism evidence="3">
    <name type="scientific">Lepeophtheirus salmonis</name>
    <name type="common">Salmon louse</name>
    <name type="synonym">Caligus salmonis</name>
    <dbReference type="NCBI Taxonomy" id="72036"/>
    <lineage>
        <taxon>Eukaryota</taxon>
        <taxon>Metazoa</taxon>
        <taxon>Ecdysozoa</taxon>
        <taxon>Arthropoda</taxon>
        <taxon>Crustacea</taxon>
        <taxon>Multicrustacea</taxon>
        <taxon>Hexanauplia</taxon>
        <taxon>Copepoda</taxon>
        <taxon>Siphonostomatoida</taxon>
        <taxon>Caligidae</taxon>
        <taxon>Lepeophtheirus</taxon>
    </lineage>
</organism>
<evidence type="ECO:0000256" key="1">
    <source>
        <dbReference type="PROSITE-ProRule" id="PRU00117"/>
    </source>
</evidence>
<feature type="domain" description="Tudor" evidence="2">
    <location>
        <begin position="289"/>
        <end position="354"/>
    </location>
</feature>
<dbReference type="GO" id="GO:0043186">
    <property type="term" value="C:P granule"/>
    <property type="evidence" value="ECO:0007669"/>
    <property type="project" value="TreeGrafter"/>
</dbReference>
<dbReference type="Gene3D" id="2.40.50.90">
    <property type="match status" value="1"/>
</dbReference>
<dbReference type="InterPro" id="IPR002999">
    <property type="entry name" value="Tudor"/>
</dbReference>
<dbReference type="GO" id="GO:0034587">
    <property type="term" value="P:piRNA processing"/>
    <property type="evidence" value="ECO:0007669"/>
    <property type="project" value="TreeGrafter"/>
</dbReference>
<accession>A0A0K2UDK7</accession>
<proteinExistence type="predicted"/>
<dbReference type="GO" id="GO:0030719">
    <property type="term" value="P:P granule organization"/>
    <property type="evidence" value="ECO:0007669"/>
    <property type="project" value="TreeGrafter"/>
</dbReference>
<dbReference type="InterPro" id="IPR004087">
    <property type="entry name" value="KH_dom"/>
</dbReference>
<name>A0A0K2UDK7_LEPSM</name>
<dbReference type="SMART" id="SM00333">
    <property type="entry name" value="TUDOR"/>
    <property type="match status" value="1"/>
</dbReference>
<dbReference type="OrthoDB" id="9995375at2759"/>
<dbReference type="CDD" id="cd00105">
    <property type="entry name" value="KH-I"/>
    <property type="match status" value="1"/>
</dbReference>
<dbReference type="SUPFAM" id="SSF63748">
    <property type="entry name" value="Tudor/PWWP/MBT"/>
    <property type="match status" value="1"/>
</dbReference>
<sequence>MSNRKALALTAGTVAGLGGALLGYYLWHTLWADREEEDGWNFPSYLSIKILKEDSGVVIGRGGANIQEIEFKTSTKMHFKDELETESHRVLTIRGSQENIELAEILIRQTILNQPTILVSTMKIPGKTAGVVIGKKGNNINNIRNLSRCKINIDRNEDSSGLKLVELKGTAEQITIGKRLIQEYIDDATDLRKKIRNTSLTRPSRDKTLFLTSDQNDNESPIVRDSYLEEFQPLNTQDAIEVYVSYTESPDFYYVQKVGRMSVMLDKLVQDMTTFYNEKFNREDNSVEKVEVDDIVACKFSLDGHWYRSRVVKIIEDEYDLENTFYEVEFVDFGDLESKLKTEIYNLKTEFLKLNFQAIACKLSNVKPLSEAEGWSEECCYEFSKLTHSAKWEVLLAKIVEYGNCKEGIKPSLMLFETKGSDNTDIGKELVRLNLAKPN</sequence>
<dbReference type="GO" id="GO:0003723">
    <property type="term" value="F:RNA binding"/>
    <property type="evidence" value="ECO:0007669"/>
    <property type="project" value="UniProtKB-UniRule"/>
</dbReference>
<dbReference type="PANTHER" id="PTHR22948:SF29">
    <property type="entry name" value="FI02030P-RELATED"/>
    <property type="match status" value="1"/>
</dbReference>
<dbReference type="InterPro" id="IPR036612">
    <property type="entry name" value="KH_dom_type_1_sf"/>
</dbReference>
<dbReference type="SMART" id="SM00322">
    <property type="entry name" value="KH"/>
    <property type="match status" value="2"/>
</dbReference>
<dbReference type="InterPro" id="IPR004088">
    <property type="entry name" value="KH_dom_type_1"/>
</dbReference>
<dbReference type="PANTHER" id="PTHR22948">
    <property type="entry name" value="TUDOR DOMAIN CONTAINING PROTEIN"/>
    <property type="match status" value="1"/>
</dbReference>
<dbReference type="SUPFAM" id="SSF54791">
    <property type="entry name" value="Eukaryotic type KH-domain (KH-domain type I)"/>
    <property type="match status" value="2"/>
</dbReference>
<keyword evidence="1" id="KW-0694">RNA-binding</keyword>